<dbReference type="InterPro" id="IPR048958">
    <property type="entry name" value="Polysacc_lyase_14"/>
</dbReference>
<dbReference type="EMBL" id="CP014504">
    <property type="protein sequence ID" value="AMP98871.1"/>
    <property type="molecule type" value="Genomic_DNA"/>
</dbReference>
<dbReference type="PANTHER" id="PTHR40124:SF1">
    <property type="entry name" value="DISAGGREGATASE RELATED REPEAT PROTEIN"/>
    <property type="match status" value="1"/>
</dbReference>
<evidence type="ECO:0000313" key="4">
    <source>
        <dbReference type="Proteomes" id="UP000071561"/>
    </source>
</evidence>
<dbReference type="KEGG" id="pcm:AY601_1965"/>
<dbReference type="PROSITE" id="PS51257">
    <property type="entry name" value="PROKAR_LIPOPROTEIN"/>
    <property type="match status" value="1"/>
</dbReference>
<feature type="signal peptide" evidence="1">
    <location>
        <begin position="1"/>
        <end position="26"/>
    </location>
</feature>
<gene>
    <name evidence="3" type="ORF">AY601_1965</name>
</gene>
<organism evidence="3 4">
    <name type="scientific">Pedobacter cryoconitis</name>
    <dbReference type="NCBI Taxonomy" id="188932"/>
    <lineage>
        <taxon>Bacteria</taxon>
        <taxon>Pseudomonadati</taxon>
        <taxon>Bacteroidota</taxon>
        <taxon>Sphingobacteriia</taxon>
        <taxon>Sphingobacteriales</taxon>
        <taxon>Sphingobacteriaceae</taxon>
        <taxon>Pedobacter</taxon>
    </lineage>
</organism>
<dbReference type="Pfam" id="PF21294">
    <property type="entry name" value="Polysacc_lyase_14"/>
    <property type="match status" value="1"/>
</dbReference>
<evidence type="ECO:0000313" key="3">
    <source>
        <dbReference type="EMBL" id="AMP98871.1"/>
    </source>
</evidence>
<dbReference type="PANTHER" id="PTHR40124">
    <property type="match status" value="1"/>
</dbReference>
<dbReference type="RefSeq" id="WP_068399888.1">
    <property type="nucleotide sequence ID" value="NZ_CP014504.1"/>
</dbReference>
<name>A0A127VCD7_9SPHI</name>
<dbReference type="AlphaFoldDB" id="A0A127VCD7"/>
<dbReference type="Gene3D" id="2.60.120.200">
    <property type="match status" value="1"/>
</dbReference>
<evidence type="ECO:0000256" key="1">
    <source>
        <dbReference type="SAM" id="SignalP"/>
    </source>
</evidence>
<sequence length="294" mass="32385" precursor="true">MKKQTNKRQLMASIVLLAVLFGAACKKDVNTNESGNKDQETPATAVNAVNSDINLNWENRTNGSTYTNSQAAADFGNISGWQESRAFVTNGKDGSNGLRVTLLPNALSGAGGLIGNVNLSQGTTYEVDYDVKFHSNFNFSRGGKIGFGFAIGEGNTGGDPGWDGNGGTLRLMWYSPSADRVFFQPYVYHKDQPTKFGDTYTQRFPASGSLQKGVWYHVHMYVKSNTGSSTNGHAQIIINGQTILDNDIRWTTNDSQRLINKLTFHTFRGGSQEEWKANTTDYIYYDNLVVNKIN</sequence>
<keyword evidence="4" id="KW-1185">Reference proteome</keyword>
<reference evidence="3 4" key="1">
    <citation type="submission" date="2016-03" db="EMBL/GenBank/DDBJ databases">
        <title>Complete genome sequence of Pedobacter cryoconitis PAMC 27485.</title>
        <authorList>
            <person name="Lee J."/>
            <person name="Kim O.-S."/>
        </authorList>
    </citation>
    <scope>NUCLEOTIDE SEQUENCE [LARGE SCALE GENOMIC DNA]</scope>
    <source>
        <strain evidence="3 4">PAMC 27485</strain>
    </source>
</reference>
<dbReference type="PATRIC" id="fig|188932.3.peg.2055"/>
<dbReference type="Proteomes" id="UP000071561">
    <property type="component" value="Chromosome"/>
</dbReference>
<accession>A0A127VCD7</accession>
<feature type="domain" description="Polysaccharide lyase 14" evidence="2">
    <location>
        <begin position="122"/>
        <end position="288"/>
    </location>
</feature>
<evidence type="ECO:0000259" key="2">
    <source>
        <dbReference type="Pfam" id="PF21294"/>
    </source>
</evidence>
<feature type="chain" id="PRO_5007280389" description="Polysaccharide lyase 14 domain-containing protein" evidence="1">
    <location>
        <begin position="27"/>
        <end position="294"/>
    </location>
</feature>
<keyword evidence="1" id="KW-0732">Signal</keyword>
<protein>
    <recommendedName>
        <fullName evidence="2">Polysaccharide lyase 14 domain-containing protein</fullName>
    </recommendedName>
</protein>
<proteinExistence type="predicted"/>
<dbReference type="OrthoDB" id="1329056at2"/>